<feature type="active site" evidence="5">
    <location>
        <position position="83"/>
    </location>
</feature>
<proteinExistence type="inferred from homology"/>
<dbReference type="AlphaFoldDB" id="A0A809SIH5"/>
<evidence type="ECO:0000256" key="3">
    <source>
        <dbReference type="ARBA" id="ARBA00022691"/>
    </source>
</evidence>
<protein>
    <recommendedName>
        <fullName evidence="7">Cytosine-specific methyltransferase</fullName>
        <ecNumber evidence="7">2.1.1.37</ecNumber>
    </recommendedName>
</protein>
<keyword evidence="2 5" id="KW-0808">Transferase</keyword>
<gene>
    <name evidence="8" type="ORF">JPM2_5860</name>
</gene>
<evidence type="ECO:0000313" key="9">
    <source>
        <dbReference type="Proteomes" id="UP000464317"/>
    </source>
</evidence>
<evidence type="ECO:0000256" key="6">
    <source>
        <dbReference type="RuleBase" id="RU000416"/>
    </source>
</evidence>
<dbReference type="Pfam" id="PF00145">
    <property type="entry name" value="DNA_methylase"/>
    <property type="match status" value="1"/>
</dbReference>
<dbReference type="KEGG" id="mfel:JPM2_5860"/>
<reference evidence="8 9" key="1">
    <citation type="submission" date="2020-01" db="EMBL/GenBank/DDBJ databases">
        <title>Complete genome sequence of Mycoplasma felis strain Myco-2.</title>
        <authorList>
            <person name="Kinoshita Y."/>
            <person name="Niwa H."/>
            <person name="Uchida-Fujii E."/>
            <person name="Nukada T."/>
        </authorList>
    </citation>
    <scope>NUCLEOTIDE SEQUENCE [LARGE SCALE GENOMIC DNA]</scope>
    <source>
        <strain evidence="8 9">Myco-2</strain>
    </source>
</reference>
<dbReference type="PRINTS" id="PR00105">
    <property type="entry name" value="C5METTRFRASE"/>
</dbReference>
<evidence type="ECO:0000256" key="7">
    <source>
        <dbReference type="RuleBase" id="RU000417"/>
    </source>
</evidence>
<evidence type="ECO:0000256" key="2">
    <source>
        <dbReference type="ARBA" id="ARBA00022679"/>
    </source>
</evidence>
<keyword evidence="3 5" id="KW-0949">S-adenosyl-L-methionine</keyword>
<comment type="similarity">
    <text evidence="5 6">Belongs to the class I-like SAM-binding methyltransferase superfamily. C5-methyltransferase family.</text>
</comment>
<evidence type="ECO:0000256" key="1">
    <source>
        <dbReference type="ARBA" id="ARBA00022603"/>
    </source>
</evidence>
<comment type="catalytic activity">
    <reaction evidence="7">
        <text>a 2'-deoxycytidine in DNA + S-adenosyl-L-methionine = a 5-methyl-2'-deoxycytidine in DNA + S-adenosyl-L-homocysteine + H(+)</text>
        <dbReference type="Rhea" id="RHEA:13681"/>
        <dbReference type="Rhea" id="RHEA-COMP:11369"/>
        <dbReference type="Rhea" id="RHEA-COMP:11370"/>
        <dbReference type="ChEBI" id="CHEBI:15378"/>
        <dbReference type="ChEBI" id="CHEBI:57856"/>
        <dbReference type="ChEBI" id="CHEBI:59789"/>
        <dbReference type="ChEBI" id="CHEBI:85452"/>
        <dbReference type="ChEBI" id="CHEBI:85454"/>
        <dbReference type="EC" id="2.1.1.37"/>
    </reaction>
</comment>
<dbReference type="EMBL" id="AP022325">
    <property type="protein sequence ID" value="BBU47893.1"/>
    <property type="molecule type" value="Genomic_DNA"/>
</dbReference>
<dbReference type="InterPro" id="IPR001525">
    <property type="entry name" value="C5_MeTfrase"/>
</dbReference>
<keyword evidence="1 5" id="KW-0489">Methyltransferase</keyword>
<dbReference type="Gene3D" id="3.40.50.150">
    <property type="entry name" value="Vaccinia Virus protein VP39"/>
    <property type="match status" value="1"/>
</dbReference>
<dbReference type="SUPFAM" id="SSF53335">
    <property type="entry name" value="S-adenosyl-L-methionine-dependent methyltransferases"/>
    <property type="match status" value="1"/>
</dbReference>
<dbReference type="InterPro" id="IPR029063">
    <property type="entry name" value="SAM-dependent_MTases_sf"/>
</dbReference>
<accession>A0A809SIH5</accession>
<dbReference type="GO" id="GO:0032259">
    <property type="term" value="P:methylation"/>
    <property type="evidence" value="ECO:0007669"/>
    <property type="project" value="UniProtKB-KW"/>
</dbReference>
<keyword evidence="9" id="KW-1185">Reference proteome</keyword>
<dbReference type="REBASE" id="368865">
    <property type="entry name" value="M.MfeM2ORF5860P"/>
</dbReference>
<sequence>MKEFMKRKMIDLFAGAGGLTYGFWKEGFDIVETIEFWKPATETYNYNFKTNIIPLDITNQETKDNLYNDWTNKIDLIIGGFPCQGFSMAGKRSQEDDRNKLYLHTVDIIKNIKPEVFVLENVKGILSYKEYDGIKVTDKIIELLNKSGYYCKFILLDCSKFGIPQKRERVIFIGTKKKNKDKVDKTIKMLDNYNENVMNVYEAIFDLKDAPENIDFNHIFTKHKNDFIEKIKNTPVGKSPMKNYSDAFRRIDYHKPSPTVKKIMVVFIYTQNYIGF</sequence>
<evidence type="ECO:0000256" key="5">
    <source>
        <dbReference type="PROSITE-ProRule" id="PRU01016"/>
    </source>
</evidence>
<organism evidence="8 9">
    <name type="scientific">Mycoplasmopsis felis</name>
    <dbReference type="NCBI Taxonomy" id="33923"/>
    <lineage>
        <taxon>Bacteria</taxon>
        <taxon>Bacillati</taxon>
        <taxon>Mycoplasmatota</taxon>
        <taxon>Mycoplasmoidales</taxon>
        <taxon>Metamycoplasmataceae</taxon>
        <taxon>Mycoplasmopsis</taxon>
    </lineage>
</organism>
<dbReference type="PROSITE" id="PS00094">
    <property type="entry name" value="C5_MTASE_1"/>
    <property type="match status" value="1"/>
</dbReference>
<dbReference type="GO" id="GO:0003886">
    <property type="term" value="F:DNA (cytosine-5-)-methyltransferase activity"/>
    <property type="evidence" value="ECO:0007669"/>
    <property type="project" value="UniProtKB-EC"/>
</dbReference>
<dbReference type="PANTHER" id="PTHR46098">
    <property type="entry name" value="TRNA (CYTOSINE(38)-C(5))-METHYLTRANSFERASE"/>
    <property type="match status" value="1"/>
</dbReference>
<evidence type="ECO:0000256" key="4">
    <source>
        <dbReference type="ARBA" id="ARBA00022747"/>
    </source>
</evidence>
<dbReference type="Proteomes" id="UP000464317">
    <property type="component" value="Chromosome"/>
</dbReference>
<dbReference type="InterPro" id="IPR018117">
    <property type="entry name" value="C5_DNA_meth_AS"/>
</dbReference>
<evidence type="ECO:0000313" key="8">
    <source>
        <dbReference type="EMBL" id="BBU47893.1"/>
    </source>
</evidence>
<keyword evidence="4" id="KW-0680">Restriction system</keyword>
<name>A0A809SIH5_9BACT</name>
<dbReference type="InterPro" id="IPR050750">
    <property type="entry name" value="C5-MTase"/>
</dbReference>
<dbReference type="Gene3D" id="3.90.120.10">
    <property type="entry name" value="DNA Methylase, subunit A, domain 2"/>
    <property type="match status" value="1"/>
</dbReference>
<dbReference type="GO" id="GO:0009307">
    <property type="term" value="P:DNA restriction-modification system"/>
    <property type="evidence" value="ECO:0007669"/>
    <property type="project" value="UniProtKB-KW"/>
</dbReference>
<dbReference type="EC" id="2.1.1.37" evidence="7"/>
<dbReference type="PANTHER" id="PTHR46098:SF1">
    <property type="entry name" value="TRNA (CYTOSINE(38)-C(5))-METHYLTRANSFERASE"/>
    <property type="match status" value="1"/>
</dbReference>
<dbReference type="PROSITE" id="PS51679">
    <property type="entry name" value="SAM_MT_C5"/>
    <property type="match status" value="1"/>
</dbReference>
<dbReference type="NCBIfam" id="TIGR00675">
    <property type="entry name" value="dcm"/>
    <property type="match status" value="1"/>
</dbReference>